<gene>
    <name evidence="9" type="ORF">DXB65_19630</name>
</gene>
<protein>
    <submittedName>
        <fullName evidence="9">Gfo/Idh/MocA family oxidoreductase</fullName>
    </submittedName>
</protein>
<feature type="domain" description="Glycosyl hydrolase 109 C-terminal" evidence="8">
    <location>
        <begin position="202"/>
        <end position="353"/>
    </location>
</feature>
<dbReference type="EMBL" id="QSUL01000016">
    <property type="protein sequence ID" value="RGN31773.1"/>
    <property type="molecule type" value="Genomic_DNA"/>
</dbReference>
<name>A0A3E5B2P4_9BACE</name>
<evidence type="ECO:0000313" key="10">
    <source>
        <dbReference type="Proteomes" id="UP000260983"/>
    </source>
</evidence>
<proteinExistence type="inferred from homology"/>
<comment type="cofactor">
    <cofactor evidence="1">
        <name>NAD(+)</name>
        <dbReference type="ChEBI" id="CHEBI:57540"/>
    </cofactor>
</comment>
<dbReference type="GO" id="GO:0000166">
    <property type="term" value="F:nucleotide binding"/>
    <property type="evidence" value="ECO:0007669"/>
    <property type="project" value="InterPro"/>
</dbReference>
<dbReference type="InterPro" id="IPR036291">
    <property type="entry name" value="NAD(P)-bd_dom_sf"/>
</dbReference>
<dbReference type="SUPFAM" id="SSF51735">
    <property type="entry name" value="NAD(P)-binding Rossmann-fold domains"/>
    <property type="match status" value="1"/>
</dbReference>
<evidence type="ECO:0000259" key="7">
    <source>
        <dbReference type="Pfam" id="PF01408"/>
    </source>
</evidence>
<evidence type="ECO:0000313" key="9">
    <source>
        <dbReference type="EMBL" id="RGN31773.1"/>
    </source>
</evidence>
<dbReference type="SUPFAM" id="SSF55347">
    <property type="entry name" value="Glyceraldehyde-3-phosphate dehydrogenase-like, C-terminal domain"/>
    <property type="match status" value="1"/>
</dbReference>
<dbReference type="GO" id="GO:0016798">
    <property type="term" value="F:hydrolase activity, acting on glycosyl bonds"/>
    <property type="evidence" value="ECO:0007669"/>
    <property type="project" value="UniProtKB-KW"/>
</dbReference>
<dbReference type="Gene3D" id="3.40.50.720">
    <property type="entry name" value="NAD(P)-binding Rossmann-like Domain"/>
    <property type="match status" value="1"/>
</dbReference>
<dbReference type="PANTHER" id="PTHR43818">
    <property type="entry name" value="BCDNA.GH03377"/>
    <property type="match status" value="1"/>
</dbReference>
<dbReference type="PROSITE" id="PS51257">
    <property type="entry name" value="PROKAR_LIPOPROTEIN"/>
    <property type="match status" value="1"/>
</dbReference>
<dbReference type="InterPro" id="IPR049303">
    <property type="entry name" value="Glyco_hydro_109_C"/>
</dbReference>
<dbReference type="Pfam" id="PF21252">
    <property type="entry name" value="Glyco_hydro_109_C"/>
    <property type="match status" value="1"/>
</dbReference>
<organism evidence="9 10">
    <name type="scientific">Bacteroides oleiciplenus</name>
    <dbReference type="NCBI Taxonomy" id="626931"/>
    <lineage>
        <taxon>Bacteria</taxon>
        <taxon>Pseudomonadati</taxon>
        <taxon>Bacteroidota</taxon>
        <taxon>Bacteroidia</taxon>
        <taxon>Bacteroidales</taxon>
        <taxon>Bacteroidaceae</taxon>
        <taxon>Bacteroides</taxon>
    </lineage>
</organism>
<evidence type="ECO:0000256" key="1">
    <source>
        <dbReference type="ARBA" id="ARBA00001911"/>
    </source>
</evidence>
<dbReference type="Gene3D" id="3.30.360.10">
    <property type="entry name" value="Dihydrodipicolinate Reductase, domain 2"/>
    <property type="match status" value="1"/>
</dbReference>
<evidence type="ECO:0000256" key="2">
    <source>
        <dbReference type="ARBA" id="ARBA00009329"/>
    </source>
</evidence>
<evidence type="ECO:0000256" key="6">
    <source>
        <dbReference type="SAM" id="SignalP"/>
    </source>
</evidence>
<keyword evidence="5" id="KW-0326">Glycosidase</keyword>
<reference evidence="9 10" key="1">
    <citation type="submission" date="2018-08" db="EMBL/GenBank/DDBJ databases">
        <title>A genome reference for cultivated species of the human gut microbiota.</title>
        <authorList>
            <person name="Zou Y."/>
            <person name="Xue W."/>
            <person name="Luo G."/>
        </authorList>
    </citation>
    <scope>NUCLEOTIDE SEQUENCE [LARGE SCALE GENOMIC DNA]</scope>
    <source>
        <strain evidence="9 10">OM05-15BH</strain>
    </source>
</reference>
<dbReference type="InterPro" id="IPR000683">
    <property type="entry name" value="Gfo/Idh/MocA-like_OxRdtase_N"/>
</dbReference>
<keyword evidence="3" id="KW-0378">Hydrolase</keyword>
<dbReference type="AlphaFoldDB" id="A0A3E5B2P4"/>
<evidence type="ECO:0000256" key="5">
    <source>
        <dbReference type="ARBA" id="ARBA00023295"/>
    </source>
</evidence>
<dbReference type="InterPro" id="IPR050463">
    <property type="entry name" value="Gfo/Idh/MocA_oxidrdct_glycsds"/>
</dbReference>
<feature type="domain" description="Gfo/Idh/MocA-like oxidoreductase N-terminal" evidence="7">
    <location>
        <begin position="66"/>
        <end position="190"/>
    </location>
</feature>
<feature type="signal peptide" evidence="6">
    <location>
        <begin position="1"/>
        <end position="22"/>
    </location>
</feature>
<comment type="caution">
    <text evidence="9">The sequence shown here is derived from an EMBL/GenBank/DDBJ whole genome shotgun (WGS) entry which is preliminary data.</text>
</comment>
<dbReference type="Pfam" id="PF01408">
    <property type="entry name" value="GFO_IDH_MocA"/>
    <property type="match status" value="1"/>
</dbReference>
<accession>A0A3E5B2P4</accession>
<keyword evidence="6" id="KW-0732">Signal</keyword>
<evidence type="ECO:0000259" key="8">
    <source>
        <dbReference type="Pfam" id="PF21252"/>
    </source>
</evidence>
<dbReference type="RefSeq" id="WP_117725281.1">
    <property type="nucleotide sequence ID" value="NZ_QSUL01000016.1"/>
</dbReference>
<evidence type="ECO:0000256" key="3">
    <source>
        <dbReference type="ARBA" id="ARBA00022801"/>
    </source>
</evidence>
<keyword evidence="4" id="KW-0520">NAD</keyword>
<sequence length="516" mass="58168">MRILKSLLLGMCVALCACTSQNSTVQTNDKGTQWEWKNGTIVVKTPERPAGQQSVIGLTAPKMEVVRVGFVGLGMRGPGAVERFTHIPGTQIVALCDYEQSRAENCQKYLEKASLPKAAVYSGEKGYEELCKRDDIDLVYIATDWLHHFPVAMCAMENGKHVAIEVPSAMNLQECWDLINMSEKTRKHCMILENCCYDWFEMNTLNMAQQGVFGEIIRGQGAYIHELSPFWDHYWKDGENDKLGWRLDYNKKHRGDVYATHGLGPVAQAFDIHRGDRMVTLVAMDTKSVVGKDLVEKRTGEVCDNFRNGDHTTTLIRTANGKVIEIQHNVMTPQPYNRLYQLTGTKGFANKYPIEGYALDSKQLAASGVEPQVDNLNTHSFLPKEEMQALVDKFQHPILKKYGEMAKEVGGHGGMDFIMDSRLVYCLQNGLPLDLDVYDLAEWCCLAELGELSMDNNCAAVEFPDFTRGEWNVVKGYKFAYASPEEEKETMDKAKAITSKLKEQGAKEWQVELDKK</sequence>
<feature type="chain" id="PRO_5017738432" evidence="6">
    <location>
        <begin position="23"/>
        <end position="516"/>
    </location>
</feature>
<dbReference type="PANTHER" id="PTHR43818:SF1">
    <property type="entry name" value="GLYCOSYL HYDROLASE FAMILY 109 PROTEIN"/>
    <property type="match status" value="1"/>
</dbReference>
<comment type="similarity">
    <text evidence="2">Belongs to the Gfo/Idh/MocA family. Glycosyl hydrolase 109 subfamily.</text>
</comment>
<evidence type="ECO:0000256" key="4">
    <source>
        <dbReference type="ARBA" id="ARBA00023027"/>
    </source>
</evidence>
<dbReference type="Proteomes" id="UP000260983">
    <property type="component" value="Unassembled WGS sequence"/>
</dbReference>